<dbReference type="InterPro" id="IPR052528">
    <property type="entry name" value="Sugar_transport-like"/>
</dbReference>
<feature type="transmembrane region" description="Helical" evidence="1">
    <location>
        <begin position="36"/>
        <end position="57"/>
    </location>
</feature>
<dbReference type="RefSeq" id="WP_119279822.1">
    <property type="nucleotide sequence ID" value="NZ_QWLA01000080.1"/>
</dbReference>
<feature type="transmembrane region" description="Helical" evidence="1">
    <location>
        <begin position="298"/>
        <end position="320"/>
    </location>
</feature>
<comment type="caution">
    <text evidence="2">The sequence shown here is derived from an EMBL/GenBank/DDBJ whole genome shotgun (WGS) entry which is preliminary data.</text>
</comment>
<reference evidence="2 3" key="1">
    <citation type="submission" date="2018-08" db="EMBL/GenBank/DDBJ databases">
        <title>Meiothermus roseus NBRC 110900 genome sequencing project.</title>
        <authorList>
            <person name="Da Costa M.S."/>
            <person name="Albuquerque L."/>
            <person name="Raposo P."/>
            <person name="Froufe H.J.C."/>
            <person name="Barroso C.S."/>
            <person name="Egas C."/>
        </authorList>
    </citation>
    <scope>NUCLEOTIDE SEQUENCE [LARGE SCALE GENOMIC DNA]</scope>
    <source>
        <strain evidence="2 3">NBRC 110900</strain>
    </source>
</reference>
<feature type="transmembrane region" description="Helical" evidence="1">
    <location>
        <begin position="5"/>
        <end position="24"/>
    </location>
</feature>
<evidence type="ECO:0000256" key="1">
    <source>
        <dbReference type="SAM" id="Phobius"/>
    </source>
</evidence>
<feature type="transmembrane region" description="Helical" evidence="1">
    <location>
        <begin position="93"/>
        <end position="117"/>
    </location>
</feature>
<keyword evidence="3" id="KW-1185">Reference proteome</keyword>
<dbReference type="InterPro" id="IPR011701">
    <property type="entry name" value="MFS"/>
</dbReference>
<protein>
    <submittedName>
        <fullName evidence="2">Major Facilitator Superfamily protein</fullName>
    </submittedName>
</protein>
<feature type="transmembrane region" description="Helical" evidence="1">
    <location>
        <begin position="244"/>
        <end position="262"/>
    </location>
</feature>
<dbReference type="InterPro" id="IPR036259">
    <property type="entry name" value="MFS_trans_sf"/>
</dbReference>
<name>A0A399EGN7_9DEIN</name>
<dbReference type="EMBL" id="QWLA01000080">
    <property type="protein sequence ID" value="RIH83295.1"/>
    <property type="molecule type" value="Genomic_DNA"/>
</dbReference>
<feature type="transmembrane region" description="Helical" evidence="1">
    <location>
        <begin position="332"/>
        <end position="352"/>
    </location>
</feature>
<organism evidence="2 3">
    <name type="scientific">Calidithermus roseus</name>
    <dbReference type="NCBI Taxonomy" id="1644118"/>
    <lineage>
        <taxon>Bacteria</taxon>
        <taxon>Thermotogati</taxon>
        <taxon>Deinococcota</taxon>
        <taxon>Deinococci</taxon>
        <taxon>Thermales</taxon>
        <taxon>Thermaceae</taxon>
        <taxon>Calidithermus</taxon>
    </lineage>
</organism>
<dbReference type="Pfam" id="PF07690">
    <property type="entry name" value="MFS_1"/>
    <property type="match status" value="1"/>
</dbReference>
<dbReference type="SUPFAM" id="SSF103473">
    <property type="entry name" value="MFS general substrate transporter"/>
    <property type="match status" value="1"/>
</dbReference>
<dbReference type="Proteomes" id="UP000265341">
    <property type="component" value="Unassembled WGS sequence"/>
</dbReference>
<keyword evidence="1" id="KW-0812">Transmembrane</keyword>
<gene>
    <name evidence="2" type="ORF">Mrose_03095</name>
</gene>
<feature type="transmembrane region" description="Helical" evidence="1">
    <location>
        <begin position="214"/>
        <end position="232"/>
    </location>
</feature>
<feature type="transmembrane region" description="Helical" evidence="1">
    <location>
        <begin position="138"/>
        <end position="155"/>
    </location>
</feature>
<evidence type="ECO:0000313" key="3">
    <source>
        <dbReference type="Proteomes" id="UP000265341"/>
    </source>
</evidence>
<dbReference type="GO" id="GO:0022857">
    <property type="term" value="F:transmembrane transporter activity"/>
    <property type="evidence" value="ECO:0007669"/>
    <property type="project" value="InterPro"/>
</dbReference>
<dbReference type="OrthoDB" id="24544at2"/>
<keyword evidence="1" id="KW-1133">Transmembrane helix</keyword>
<proteinExistence type="predicted"/>
<feature type="transmembrane region" description="Helical" evidence="1">
    <location>
        <begin position="274"/>
        <end position="292"/>
    </location>
</feature>
<dbReference type="Gene3D" id="1.20.1250.20">
    <property type="entry name" value="MFS general substrate transporter like domains"/>
    <property type="match status" value="2"/>
</dbReference>
<dbReference type="AlphaFoldDB" id="A0A399EGN7"/>
<dbReference type="PANTHER" id="PTHR23526">
    <property type="entry name" value="INTEGRAL MEMBRANE TRANSPORT PROTEIN-RELATED"/>
    <property type="match status" value="1"/>
</dbReference>
<dbReference type="PANTHER" id="PTHR23526:SF1">
    <property type="entry name" value="MAJOR FACILITATOR SUPERFAMILY MFS_1"/>
    <property type="match status" value="1"/>
</dbReference>
<accession>A0A399EGN7</accession>
<evidence type="ECO:0000313" key="2">
    <source>
        <dbReference type="EMBL" id="RIH83295.1"/>
    </source>
</evidence>
<keyword evidence="1" id="KW-0472">Membrane</keyword>
<feature type="transmembrane region" description="Helical" evidence="1">
    <location>
        <begin position="69"/>
        <end position="87"/>
    </location>
</feature>
<feature type="transmembrane region" description="Helical" evidence="1">
    <location>
        <begin position="161"/>
        <end position="183"/>
    </location>
</feature>
<feature type="transmembrane region" description="Helical" evidence="1">
    <location>
        <begin position="358"/>
        <end position="376"/>
    </location>
</feature>
<sequence length="383" mass="41037">MLNGWFVFLGDAFFNASIVLSSFAAKLGAPNSVIGLLPALLGAGSMIPQVFVAPYVARLPVKVVLYRRVAVLRVSSLAFIALASFVLGHRPDLLLACFVLGLALNGLVTGFSSLPFWETVAKTIPMERRAALFGGRNLVGGILAFLAGLLVRYLLGTSLPFPIPYAILFTLGTLSFGIGWYLFGLSHEPPDEGRPPEHIRLSLPLKDFAFRRFLRVRVLFALASMTEPFYAAYAVRGLGQSSEIGLYLTLYTLASVLSNLLWVRLSQRYGSKLLILSGASLGMVTPVLALLLPPGAFGLVFVLQGTYLAALGLGTTTYLLNTADPQNRSSYIGLANTVVGVVSFSPVLGGLLADRLGYAAPLLLATVCYGWGLYAGRKLEGRV</sequence>